<evidence type="ECO:0000259" key="1">
    <source>
        <dbReference type="Pfam" id="PF08244"/>
    </source>
</evidence>
<feature type="domain" description="Glycosyl hydrolase family 32 C-terminal" evidence="1">
    <location>
        <begin position="9"/>
        <end position="60"/>
    </location>
</feature>
<organism evidence="2 3">
    <name type="scientific">Catenovulum adriaticum</name>
    <dbReference type="NCBI Taxonomy" id="2984846"/>
    <lineage>
        <taxon>Bacteria</taxon>
        <taxon>Pseudomonadati</taxon>
        <taxon>Pseudomonadota</taxon>
        <taxon>Gammaproteobacteria</taxon>
        <taxon>Alteromonadales</taxon>
        <taxon>Alteromonadaceae</taxon>
        <taxon>Catenovulum</taxon>
    </lineage>
</organism>
<dbReference type="InterPro" id="IPR013189">
    <property type="entry name" value="Glyco_hydro_32_C"/>
</dbReference>
<evidence type="ECO:0000313" key="2">
    <source>
        <dbReference type="EMBL" id="WAJ71991.1"/>
    </source>
</evidence>
<dbReference type="Gene3D" id="2.60.120.560">
    <property type="entry name" value="Exo-inulinase, domain 1"/>
    <property type="match status" value="1"/>
</dbReference>
<dbReference type="EMBL" id="CP109966">
    <property type="protein sequence ID" value="WAJ71991.1"/>
    <property type="molecule type" value="Genomic_DNA"/>
</dbReference>
<keyword evidence="3" id="KW-1185">Reference proteome</keyword>
<accession>A0ABY7AS93</accession>
<dbReference type="SUPFAM" id="SSF49899">
    <property type="entry name" value="Concanavalin A-like lectins/glucanases"/>
    <property type="match status" value="1"/>
</dbReference>
<evidence type="ECO:0000313" key="3">
    <source>
        <dbReference type="Proteomes" id="UP001163726"/>
    </source>
</evidence>
<geneLocation type="plasmid" evidence="2 3">
    <name>pCadTS8_1</name>
</geneLocation>
<dbReference type="RefSeq" id="WP_268076709.1">
    <property type="nucleotide sequence ID" value="NZ_CP109966.1"/>
</dbReference>
<keyword evidence="2" id="KW-0614">Plasmid</keyword>
<proteinExistence type="predicted"/>
<name>A0ABY7AS93_9ALTE</name>
<sequence>MVQVAAISTKQNYSVRIVQDDSSIEVFVEDGKSIITSLVFPNKPFNQIHLQSEQSSLVTNWQISQLKSIW</sequence>
<dbReference type="Proteomes" id="UP001163726">
    <property type="component" value="Plasmid pCadTS8_1"/>
</dbReference>
<reference evidence="2" key="1">
    <citation type="submission" date="2022-10" db="EMBL/GenBank/DDBJ databases">
        <title>Catenovulum adriacola sp. nov. isolated in the Harbour of Susak.</title>
        <authorList>
            <person name="Schoch T."/>
            <person name="Reich S.J."/>
            <person name="Stoeferle S."/>
            <person name="Flaiz M."/>
            <person name="Kazda M."/>
            <person name="Riedel C.U."/>
            <person name="Duerre P."/>
        </authorList>
    </citation>
    <scope>NUCLEOTIDE SEQUENCE</scope>
    <source>
        <strain evidence="2">TS8</strain>
        <plasmid evidence="2">pCadTS8_1</plasmid>
    </source>
</reference>
<dbReference type="Pfam" id="PF08244">
    <property type="entry name" value="Glyco_hydro_32C"/>
    <property type="match status" value="1"/>
</dbReference>
<gene>
    <name evidence="2" type="ORF">OLW01_14820</name>
</gene>
<dbReference type="InterPro" id="IPR013320">
    <property type="entry name" value="ConA-like_dom_sf"/>
</dbReference>
<protein>
    <submittedName>
        <fullName evidence="2">GH32 C-terminal domain-containing protein</fullName>
    </submittedName>
</protein>